<feature type="compositionally biased region" description="Polar residues" evidence="2">
    <location>
        <begin position="1"/>
        <end position="14"/>
    </location>
</feature>
<keyword evidence="4" id="KW-1185">Reference proteome</keyword>
<dbReference type="Proteomes" id="UP000225706">
    <property type="component" value="Unassembled WGS sequence"/>
</dbReference>
<accession>A0A2B4S4F8</accession>
<evidence type="ECO:0000313" key="4">
    <source>
        <dbReference type="Proteomes" id="UP000225706"/>
    </source>
</evidence>
<comment type="caution">
    <text evidence="3">The sequence shown here is derived from an EMBL/GenBank/DDBJ whole genome shotgun (WGS) entry which is preliminary data.</text>
</comment>
<keyword evidence="1" id="KW-0175">Coiled coil</keyword>
<evidence type="ECO:0000256" key="2">
    <source>
        <dbReference type="SAM" id="MobiDB-lite"/>
    </source>
</evidence>
<evidence type="ECO:0000256" key="1">
    <source>
        <dbReference type="SAM" id="Coils"/>
    </source>
</evidence>
<dbReference type="EMBL" id="LSMT01000191">
    <property type="protein sequence ID" value="PFX23939.1"/>
    <property type="molecule type" value="Genomic_DNA"/>
</dbReference>
<sequence>MKMRFSSVTPSTNAIADIGSINGEPALHTEEDKGFIRSRSSKASKRPGLSRVSKSSEVSSIIDLKKADAAAELAAKEAEFNAMQEQAKFKEDIAKMEAELARRKQELEQIEVKKQMEIARAKLKVYQEVKEFDDDRDEESVEDGPRHIPSIQTEPKITL</sequence>
<protein>
    <submittedName>
        <fullName evidence="3">Uncharacterized protein</fullName>
    </submittedName>
</protein>
<evidence type="ECO:0000313" key="3">
    <source>
        <dbReference type="EMBL" id="PFX23939.1"/>
    </source>
</evidence>
<dbReference type="AlphaFoldDB" id="A0A2B4S4F8"/>
<feature type="coiled-coil region" evidence="1">
    <location>
        <begin position="66"/>
        <end position="113"/>
    </location>
</feature>
<reference evidence="4" key="1">
    <citation type="journal article" date="2017" name="bioRxiv">
        <title>Comparative analysis of the genomes of Stylophora pistillata and Acropora digitifera provides evidence for extensive differences between species of corals.</title>
        <authorList>
            <person name="Voolstra C.R."/>
            <person name="Li Y."/>
            <person name="Liew Y.J."/>
            <person name="Baumgarten S."/>
            <person name="Zoccola D."/>
            <person name="Flot J.-F."/>
            <person name="Tambutte S."/>
            <person name="Allemand D."/>
            <person name="Aranda M."/>
        </authorList>
    </citation>
    <scope>NUCLEOTIDE SEQUENCE [LARGE SCALE GENOMIC DNA]</scope>
</reference>
<organism evidence="3 4">
    <name type="scientific">Stylophora pistillata</name>
    <name type="common">Smooth cauliflower coral</name>
    <dbReference type="NCBI Taxonomy" id="50429"/>
    <lineage>
        <taxon>Eukaryota</taxon>
        <taxon>Metazoa</taxon>
        <taxon>Cnidaria</taxon>
        <taxon>Anthozoa</taxon>
        <taxon>Hexacorallia</taxon>
        <taxon>Scleractinia</taxon>
        <taxon>Astrocoeniina</taxon>
        <taxon>Pocilloporidae</taxon>
        <taxon>Stylophora</taxon>
    </lineage>
</organism>
<feature type="compositionally biased region" description="Polar residues" evidence="2">
    <location>
        <begin position="150"/>
        <end position="159"/>
    </location>
</feature>
<feature type="region of interest" description="Disordered" evidence="2">
    <location>
        <begin position="132"/>
        <end position="159"/>
    </location>
</feature>
<feature type="region of interest" description="Disordered" evidence="2">
    <location>
        <begin position="1"/>
        <end position="58"/>
    </location>
</feature>
<name>A0A2B4S4F8_STYPI</name>
<feature type="compositionally biased region" description="Acidic residues" evidence="2">
    <location>
        <begin position="132"/>
        <end position="142"/>
    </location>
</feature>
<proteinExistence type="predicted"/>
<gene>
    <name evidence="3" type="ORF">AWC38_SpisGene11496</name>
</gene>